<dbReference type="Gene3D" id="3.30.1700.10">
    <property type="entry name" value="lpxc deacetylase, domain 2"/>
    <property type="match status" value="1"/>
</dbReference>
<dbReference type="EC" id="3.5.1.108" evidence="17"/>
<dbReference type="NCBIfam" id="NF000582">
    <property type="entry name" value="PRK00006.1"/>
    <property type="match status" value="1"/>
</dbReference>
<dbReference type="GO" id="GO:0046872">
    <property type="term" value="F:metal ion binding"/>
    <property type="evidence" value="ECO:0007669"/>
    <property type="project" value="UniProtKB-KW"/>
</dbReference>
<comment type="similarity">
    <text evidence="18">Belongs to the thioester dehydratase family. FabZ subfamily.</text>
</comment>
<keyword evidence="20" id="KW-1185">Reference proteome</keyword>
<dbReference type="HAMAP" id="MF_00388">
    <property type="entry name" value="LpxC"/>
    <property type="match status" value="1"/>
</dbReference>
<dbReference type="GO" id="GO:0006633">
    <property type="term" value="P:fatty acid biosynthetic process"/>
    <property type="evidence" value="ECO:0007669"/>
    <property type="project" value="UniProtKB-UniRule"/>
</dbReference>
<dbReference type="RefSeq" id="WP_105014442.1">
    <property type="nucleotide sequence ID" value="NZ_MSCN01000001.1"/>
</dbReference>
<gene>
    <name evidence="17" type="primary">lpxC</name>
    <name evidence="18" type="synonym">fabZ</name>
    <name evidence="19" type="ORF">BTO18_01070</name>
</gene>
<evidence type="ECO:0000256" key="3">
    <source>
        <dbReference type="ARBA" id="ARBA00004496"/>
    </source>
</evidence>
<dbReference type="Gene3D" id="3.30.230.20">
    <property type="entry name" value="lpxc deacetylase, domain 1"/>
    <property type="match status" value="1"/>
</dbReference>
<dbReference type="InterPro" id="IPR020568">
    <property type="entry name" value="Ribosomal_Su5_D2-typ_SF"/>
</dbReference>
<evidence type="ECO:0000256" key="11">
    <source>
        <dbReference type="ARBA" id="ARBA00023098"/>
    </source>
</evidence>
<dbReference type="PANTHER" id="PTHR33694">
    <property type="entry name" value="UDP-3-O-ACYL-N-ACETYLGLUCOSAMINE DEACETYLASE 1, MITOCHONDRIAL-RELATED"/>
    <property type="match status" value="1"/>
</dbReference>
<evidence type="ECO:0000256" key="18">
    <source>
        <dbReference type="HAMAP-Rule" id="MF_00406"/>
    </source>
</evidence>
<evidence type="ECO:0000256" key="8">
    <source>
        <dbReference type="ARBA" id="ARBA00022723"/>
    </source>
</evidence>
<dbReference type="OrthoDB" id="9772788at2"/>
<evidence type="ECO:0000256" key="10">
    <source>
        <dbReference type="ARBA" id="ARBA00022833"/>
    </source>
</evidence>
<comment type="pathway">
    <text evidence="4 17">Glycolipid biosynthesis; lipid IV(A) biosynthesis; lipid IV(A) from (3R)-3-hydroxytetradecanoyl-[acyl-carrier-protein] and UDP-N-acetyl-alpha-D-glucosamine: step 2/6.</text>
</comment>
<dbReference type="PANTHER" id="PTHR33694:SF1">
    <property type="entry name" value="UDP-3-O-ACYL-N-ACETYLGLUCOSAMINE DEACETYLASE 1, MITOCHONDRIAL-RELATED"/>
    <property type="match status" value="1"/>
</dbReference>
<evidence type="ECO:0000256" key="9">
    <source>
        <dbReference type="ARBA" id="ARBA00022801"/>
    </source>
</evidence>
<keyword evidence="9 17" id="KW-0378">Hydrolase</keyword>
<comment type="cofactor">
    <cofactor evidence="1 17">
        <name>Zn(2+)</name>
        <dbReference type="ChEBI" id="CHEBI:29105"/>
    </cofactor>
</comment>
<name>A0A2S7WJT0_9FLAO</name>
<dbReference type="NCBIfam" id="NF009667">
    <property type="entry name" value="PRK13188.1"/>
    <property type="match status" value="1"/>
</dbReference>
<evidence type="ECO:0000256" key="12">
    <source>
        <dbReference type="ARBA" id="ARBA00023239"/>
    </source>
</evidence>
<evidence type="ECO:0000256" key="16">
    <source>
        <dbReference type="ARBA" id="ARBA00061355"/>
    </source>
</evidence>
<dbReference type="GO" id="GO:0005737">
    <property type="term" value="C:cytoplasm"/>
    <property type="evidence" value="ECO:0007669"/>
    <property type="project" value="UniProtKB-SubCell"/>
</dbReference>
<keyword evidence="10 17" id="KW-0862">Zinc</keyword>
<evidence type="ECO:0000256" key="1">
    <source>
        <dbReference type="ARBA" id="ARBA00001947"/>
    </source>
</evidence>
<evidence type="ECO:0000313" key="19">
    <source>
        <dbReference type="EMBL" id="PQJ77860.1"/>
    </source>
</evidence>
<feature type="active site" description="Proton donor" evidence="17">
    <location>
        <position position="288"/>
    </location>
</feature>
<dbReference type="InterPro" id="IPR015870">
    <property type="entry name" value="UDP-acyl_N-AcGlcN_deAcase_N"/>
</dbReference>
<comment type="caution">
    <text evidence="19">The sequence shown here is derived from an EMBL/GenBank/DDBJ whole genome shotgun (WGS) entry which is preliminary data.</text>
</comment>
<dbReference type="CDD" id="cd01288">
    <property type="entry name" value="FabZ"/>
    <property type="match status" value="1"/>
</dbReference>
<keyword evidence="12 18" id="KW-0456">Lyase</keyword>
<evidence type="ECO:0000256" key="13">
    <source>
        <dbReference type="ARBA" id="ARBA00024535"/>
    </source>
</evidence>
<dbReference type="Pfam" id="PF03331">
    <property type="entry name" value="LpxC"/>
    <property type="match status" value="2"/>
</dbReference>
<keyword evidence="6 17" id="KW-0444">Lipid biosynthesis</keyword>
<dbReference type="InterPro" id="IPR029069">
    <property type="entry name" value="HotDog_dom_sf"/>
</dbReference>
<dbReference type="GO" id="GO:0103117">
    <property type="term" value="F:UDP-3-O-acyl-N-acetylglucosamine deacetylase activity"/>
    <property type="evidence" value="ECO:0007669"/>
    <property type="project" value="UniProtKB-UniRule"/>
</dbReference>
<comment type="catalytic activity">
    <reaction evidence="18">
        <text>a (3R)-hydroxyacyl-[ACP] = a (2E)-enoyl-[ACP] + H2O</text>
        <dbReference type="Rhea" id="RHEA:13097"/>
        <dbReference type="Rhea" id="RHEA-COMP:9925"/>
        <dbReference type="Rhea" id="RHEA-COMP:9945"/>
        <dbReference type="ChEBI" id="CHEBI:15377"/>
        <dbReference type="ChEBI" id="CHEBI:78784"/>
        <dbReference type="ChEBI" id="CHEBI:78827"/>
        <dbReference type="EC" id="4.2.1.59"/>
    </reaction>
</comment>
<evidence type="ECO:0000256" key="6">
    <source>
        <dbReference type="ARBA" id="ARBA00022516"/>
    </source>
</evidence>
<evidence type="ECO:0000256" key="4">
    <source>
        <dbReference type="ARBA" id="ARBA00005002"/>
    </source>
</evidence>
<dbReference type="NCBIfam" id="TIGR01750">
    <property type="entry name" value="fabZ"/>
    <property type="match status" value="1"/>
</dbReference>
<feature type="binding site" evidence="17">
    <location>
        <position position="79"/>
    </location>
    <ligand>
        <name>Zn(2+)</name>
        <dbReference type="ChEBI" id="CHEBI:29105"/>
    </ligand>
</feature>
<protein>
    <recommendedName>
        <fullName evidence="17 18">Multifunctional fusion protein</fullName>
    </recommendedName>
    <domain>
        <recommendedName>
            <fullName evidence="18">3-hydroxyacyl-[acyl-carrier-protein] dehydratase FabZ</fullName>
            <ecNumber evidence="18">4.2.1.59</ecNumber>
        </recommendedName>
        <alternativeName>
            <fullName evidence="18">(3R)-hydroxymyristoyl-[acyl-carrier-protein] dehydratase</fullName>
        </alternativeName>
        <alternativeName>
            <fullName evidence="18">Beta-hydroxyacyl-ACP dehydratase</fullName>
            <shortName evidence="18">(3R)-hydroxymyristoyl-ACP dehydrase</shortName>
        </alternativeName>
    </domain>
    <domain>
        <recommendedName>
            <fullName evidence="17">UDP-3-O-acyl-N-acetylglucosamine deacetylase</fullName>
            <shortName evidence="17">UDP-3-O-acyl-GlcNAc deacetylase</shortName>
            <ecNumber evidence="17">3.5.1.108</ecNumber>
        </recommendedName>
        <alternativeName>
            <fullName evidence="17">UDP-3-O-[R-3-hydroxymyristoyl]-N-acetylglucosamine deacetylase</fullName>
        </alternativeName>
    </domain>
</protein>
<reference evidence="19 20" key="1">
    <citation type="submission" date="2016-12" db="EMBL/GenBank/DDBJ databases">
        <title>Trade-off between light-utilization and light-protection in marine flavobacteria.</title>
        <authorList>
            <person name="Kumagai Y."/>
            <person name="Yoshizawa S."/>
            <person name="Kogure K."/>
            <person name="Iwasaki W."/>
        </authorList>
    </citation>
    <scope>NUCLEOTIDE SEQUENCE [LARGE SCALE GENOMIC DNA]</scope>
    <source>
        <strain evidence="19 20">NBRC 108759</strain>
    </source>
</reference>
<dbReference type="InterPro" id="IPR011334">
    <property type="entry name" value="UDP-acyl_GlcNac_deAcase_C"/>
</dbReference>
<evidence type="ECO:0000256" key="5">
    <source>
        <dbReference type="ARBA" id="ARBA00022490"/>
    </source>
</evidence>
<evidence type="ECO:0000256" key="7">
    <source>
        <dbReference type="ARBA" id="ARBA00022556"/>
    </source>
</evidence>
<comment type="similarity">
    <text evidence="17">Belongs to the LpxC family.</text>
</comment>
<dbReference type="GO" id="GO:0019171">
    <property type="term" value="F:(3R)-hydroxyacyl-[acyl-carrier-protein] dehydratase activity"/>
    <property type="evidence" value="ECO:0007669"/>
    <property type="project" value="UniProtKB-EC"/>
</dbReference>
<dbReference type="InterPro" id="IPR010084">
    <property type="entry name" value="FabZ"/>
</dbReference>
<dbReference type="EMBL" id="MSCN01000001">
    <property type="protein sequence ID" value="PQJ77860.1"/>
    <property type="molecule type" value="Genomic_DNA"/>
</dbReference>
<dbReference type="SUPFAM" id="SSF54637">
    <property type="entry name" value="Thioesterase/thiol ester dehydrase-isomerase"/>
    <property type="match status" value="1"/>
</dbReference>
<dbReference type="Gene3D" id="3.10.129.10">
    <property type="entry name" value="Hotdog Thioesterase"/>
    <property type="match status" value="1"/>
</dbReference>
<comment type="function">
    <text evidence="14 18">Involved in unsaturated fatty acids biosynthesis. Catalyzes the dehydration of short chain beta-hydroxyacyl-ACPs and long chain saturated and unsaturated beta-hydroxyacyl-ACPs.</text>
</comment>
<evidence type="ECO:0000313" key="20">
    <source>
        <dbReference type="Proteomes" id="UP000238882"/>
    </source>
</evidence>
<dbReference type="GO" id="GO:0009245">
    <property type="term" value="P:lipid A biosynthetic process"/>
    <property type="evidence" value="ECO:0007669"/>
    <property type="project" value="UniProtKB-UniRule"/>
</dbReference>
<comment type="subcellular location">
    <subcellularLocation>
        <location evidence="3 18">Cytoplasm</location>
    </subcellularLocation>
</comment>
<feature type="active site" evidence="18">
    <location>
        <position position="366"/>
    </location>
</feature>
<dbReference type="SUPFAM" id="SSF54211">
    <property type="entry name" value="Ribosomal protein S5 domain 2-like"/>
    <property type="match status" value="2"/>
</dbReference>
<dbReference type="AlphaFoldDB" id="A0A2S7WJT0"/>
<keyword evidence="11 17" id="KW-0443">Lipid metabolism</keyword>
<comment type="similarity">
    <text evidence="15">In the N-terminal section; belongs to the LpxC family.</text>
</comment>
<dbReference type="Pfam" id="PF07977">
    <property type="entry name" value="FabA"/>
    <property type="match status" value="1"/>
</dbReference>
<dbReference type="Proteomes" id="UP000238882">
    <property type="component" value="Unassembled WGS sequence"/>
</dbReference>
<evidence type="ECO:0000256" key="14">
    <source>
        <dbReference type="ARBA" id="ARBA00025049"/>
    </source>
</evidence>
<keyword evidence="5 18" id="KW-0963">Cytoplasm</keyword>
<organism evidence="19 20">
    <name type="scientific">Polaribacter porphyrae</name>
    <dbReference type="NCBI Taxonomy" id="1137780"/>
    <lineage>
        <taxon>Bacteria</taxon>
        <taxon>Pseudomonadati</taxon>
        <taxon>Bacteroidota</taxon>
        <taxon>Flavobacteriia</taxon>
        <taxon>Flavobacteriales</taxon>
        <taxon>Flavobacteriaceae</taxon>
    </lineage>
</organism>
<comment type="function">
    <text evidence="2 17">Catalyzes the hydrolysis of UDP-3-O-myristoyl-N-acetylglucosamine to form UDP-3-O-myristoylglucosamine and acetate, the committed step in lipid A biosynthesis.</text>
</comment>
<comment type="catalytic activity">
    <reaction evidence="13 17">
        <text>a UDP-3-O-[(3R)-3-hydroxyacyl]-N-acetyl-alpha-D-glucosamine + H2O = a UDP-3-O-[(3R)-3-hydroxyacyl]-alpha-D-glucosamine + acetate</text>
        <dbReference type="Rhea" id="RHEA:67816"/>
        <dbReference type="ChEBI" id="CHEBI:15377"/>
        <dbReference type="ChEBI" id="CHEBI:30089"/>
        <dbReference type="ChEBI" id="CHEBI:137740"/>
        <dbReference type="ChEBI" id="CHEBI:173225"/>
        <dbReference type="EC" id="3.5.1.108"/>
    </reaction>
</comment>
<feature type="binding site" evidence="17">
    <location>
        <position position="261"/>
    </location>
    <ligand>
        <name>Zn(2+)</name>
        <dbReference type="ChEBI" id="CHEBI:29105"/>
    </ligand>
</feature>
<dbReference type="NCBIfam" id="TIGR00325">
    <property type="entry name" value="lpxC"/>
    <property type="match status" value="1"/>
</dbReference>
<evidence type="ECO:0000256" key="15">
    <source>
        <dbReference type="ARBA" id="ARBA00061221"/>
    </source>
</evidence>
<dbReference type="UniPathway" id="UPA00359">
    <property type="reaction ID" value="UER00478"/>
</dbReference>
<keyword evidence="8 17" id="KW-0479">Metal-binding</keyword>
<dbReference type="EC" id="4.2.1.59" evidence="18"/>
<evidence type="ECO:0000256" key="2">
    <source>
        <dbReference type="ARBA" id="ARBA00002923"/>
    </source>
</evidence>
<proteinExistence type="inferred from homology"/>
<dbReference type="FunFam" id="3.10.129.10:FF:000001">
    <property type="entry name" value="3-hydroxyacyl-[acyl-carrier-protein] dehydratase FabZ"/>
    <property type="match status" value="1"/>
</dbReference>
<dbReference type="GO" id="GO:0016020">
    <property type="term" value="C:membrane"/>
    <property type="evidence" value="ECO:0007669"/>
    <property type="project" value="GOC"/>
</dbReference>
<dbReference type="HAMAP" id="MF_00406">
    <property type="entry name" value="FabZ"/>
    <property type="match status" value="1"/>
</dbReference>
<keyword evidence="7 17" id="KW-0441">Lipid A biosynthesis</keyword>
<dbReference type="InterPro" id="IPR004463">
    <property type="entry name" value="UDP-acyl_GlcNac_deAcase"/>
</dbReference>
<feature type="binding site" evidence="17">
    <location>
        <position position="265"/>
    </location>
    <ligand>
        <name>Zn(2+)</name>
        <dbReference type="ChEBI" id="CHEBI:29105"/>
    </ligand>
</feature>
<dbReference type="InterPro" id="IPR013114">
    <property type="entry name" value="FabA_FabZ"/>
</dbReference>
<sequence length="463" mass="51373">MSKKQKTIQKEITLSGVGLHTGNTVSMTLKPAPVNHGFAFSRIDLEGAPTIEAKAEYVVTTQRGTNLEKNGVQIQTSEHVLAAAVGLDIDNLLIEIDASEPPIMDGSSKYFIEALEKAGIEEQDAEIEEYVVKEIISYKDDITGSEIILMPSDEYQITTMVDFGTKILGTQNATLNHISDFKQEIAAARTFSFLHEIEMLLENDLIKGGDLNNAIVYVDKELSASTMEKLKTAFKKDDIKVKPNGILDNLELHWANEAARHKLLDVIGDLALVGTRIRGKVIANKPGHLVNTQFAKKLAKLIKIEKRNKIPTYDLNKPPLMDIHGIMDILPHRPPFLLVDRILELSDKHVVGMKNVTMNESFFVGHFPGAPVMPGVLQVEAMAQCGGILVLSTVPDPENYLTYFMKMDNVKFKQKVLPGDTLTFKNELITPIRRGICHMQAYAYANGKLVAEAELMAQIARKK</sequence>
<comment type="similarity">
    <text evidence="16">In the C-terminal section; belongs to the thioester dehydratase family.</text>
</comment>
<evidence type="ECO:0000256" key="17">
    <source>
        <dbReference type="HAMAP-Rule" id="MF_00388"/>
    </source>
</evidence>
<accession>A0A2S7WJT0</accession>